<feature type="binding site" evidence="15">
    <location>
        <position position="300"/>
    </location>
    <ligand>
        <name>Zn(2+)</name>
        <dbReference type="ChEBI" id="CHEBI:29105"/>
        <label>1</label>
    </ligand>
</feature>
<dbReference type="PANTHER" id="PTHR12863:SF1">
    <property type="entry name" value="FATTY ACID 2-HYDROXYLASE"/>
    <property type="match status" value="1"/>
</dbReference>
<dbReference type="InterPro" id="IPR001199">
    <property type="entry name" value="Cyt_B5-like_heme/steroid-bd"/>
</dbReference>
<feature type="compositionally biased region" description="Low complexity" evidence="17">
    <location>
        <begin position="9"/>
        <end position="22"/>
    </location>
</feature>
<keyword evidence="11 14" id="KW-0443">Lipid metabolism</keyword>
<evidence type="ECO:0000256" key="9">
    <source>
        <dbReference type="ARBA" id="ARBA00022989"/>
    </source>
</evidence>
<comment type="caution">
    <text evidence="20">The sequence shown here is derived from an EMBL/GenBank/DDBJ whole genome shotgun (WGS) entry which is preliminary data.</text>
</comment>
<keyword evidence="7 14" id="KW-0276">Fatty acid metabolism</keyword>
<dbReference type="PANTHER" id="PTHR12863">
    <property type="entry name" value="FATTY ACID HYDROXYLASE"/>
    <property type="match status" value="1"/>
</dbReference>
<dbReference type="PIRSF" id="PIRSF005149">
    <property type="entry name" value="IPC-B_HD"/>
    <property type="match status" value="1"/>
</dbReference>
<name>A0A2V0P649_9CHLO</name>
<evidence type="ECO:0000256" key="11">
    <source>
        <dbReference type="ARBA" id="ARBA00023098"/>
    </source>
</evidence>
<dbReference type="GO" id="GO:0006633">
    <property type="term" value="P:fatty acid biosynthetic process"/>
    <property type="evidence" value="ECO:0007669"/>
    <property type="project" value="UniProtKB-KW"/>
</dbReference>
<feature type="domain" description="Cytochrome b5 heme-binding" evidence="19">
    <location>
        <begin position="22"/>
        <end position="105"/>
    </location>
</feature>
<evidence type="ECO:0000259" key="19">
    <source>
        <dbReference type="PROSITE" id="PS50255"/>
    </source>
</evidence>
<evidence type="ECO:0000256" key="5">
    <source>
        <dbReference type="ARBA" id="ARBA00022723"/>
    </source>
</evidence>
<reference evidence="20 21" key="1">
    <citation type="journal article" date="2018" name="Sci. Rep.">
        <title>Raphidocelis subcapitata (=Pseudokirchneriella subcapitata) provides an insight into genome evolution and environmental adaptations in the Sphaeropleales.</title>
        <authorList>
            <person name="Suzuki S."/>
            <person name="Yamaguchi H."/>
            <person name="Nakajima N."/>
            <person name="Kawachi M."/>
        </authorList>
    </citation>
    <scope>NUCLEOTIDE SEQUENCE [LARGE SCALE GENOMIC DNA]</scope>
    <source>
        <strain evidence="20 21">NIES-35</strain>
    </source>
</reference>
<evidence type="ECO:0000256" key="15">
    <source>
        <dbReference type="PIRSR" id="PIRSR005149-1"/>
    </source>
</evidence>
<dbReference type="PROSITE" id="PS50255">
    <property type="entry name" value="CYTOCHROME_B5_2"/>
    <property type="match status" value="1"/>
</dbReference>
<dbReference type="EMBL" id="BDRX01000063">
    <property type="protein sequence ID" value="GBF95338.1"/>
    <property type="molecule type" value="Genomic_DNA"/>
</dbReference>
<evidence type="ECO:0000256" key="16">
    <source>
        <dbReference type="PIRSR" id="PIRSR005149-50"/>
    </source>
</evidence>
<evidence type="ECO:0000256" key="1">
    <source>
        <dbReference type="ARBA" id="ARBA00004477"/>
    </source>
</evidence>
<dbReference type="GO" id="GO:0080132">
    <property type="term" value="F:fatty acid 2-hydroxylase activity"/>
    <property type="evidence" value="ECO:0007669"/>
    <property type="project" value="InterPro"/>
</dbReference>
<feature type="binding site" evidence="15">
    <location>
        <position position="238"/>
    </location>
    <ligand>
        <name>Zn(2+)</name>
        <dbReference type="ChEBI" id="CHEBI:29105"/>
        <label>1</label>
    </ligand>
</feature>
<keyword evidence="6 14" id="KW-0256">Endoplasmic reticulum</keyword>
<feature type="transmembrane region" description="Helical" evidence="18">
    <location>
        <begin position="251"/>
        <end position="269"/>
    </location>
</feature>
<feature type="binding site" evidence="15">
    <location>
        <position position="296"/>
    </location>
    <ligand>
        <name>Zn(2+)</name>
        <dbReference type="ChEBI" id="CHEBI:29105"/>
        <label>1</label>
    </ligand>
</feature>
<feature type="binding site" evidence="15">
    <location>
        <position position="241"/>
    </location>
    <ligand>
        <name>Zn(2+)</name>
        <dbReference type="ChEBI" id="CHEBI:29105"/>
        <label>1</label>
    </ligand>
</feature>
<keyword evidence="12 14" id="KW-0472">Membrane</keyword>
<gene>
    <name evidence="20" type="ORF">Rsub_07766</name>
</gene>
<dbReference type="OrthoDB" id="260519at2759"/>
<dbReference type="Gene3D" id="3.10.120.10">
    <property type="entry name" value="Cytochrome b5-like heme/steroid binding domain"/>
    <property type="match status" value="1"/>
</dbReference>
<feature type="region of interest" description="Disordered" evidence="17">
    <location>
        <begin position="1"/>
        <end position="23"/>
    </location>
</feature>
<feature type="binding site" evidence="15">
    <location>
        <position position="319"/>
    </location>
    <ligand>
        <name>Zn(2+)</name>
        <dbReference type="ChEBI" id="CHEBI:29105"/>
        <label>1</label>
    </ligand>
</feature>
<dbReference type="Proteomes" id="UP000247498">
    <property type="component" value="Unassembled WGS sequence"/>
</dbReference>
<feature type="binding site" description="axial binding residue" evidence="16">
    <location>
        <position position="88"/>
    </location>
    <ligand>
        <name>heme</name>
        <dbReference type="ChEBI" id="CHEBI:30413"/>
    </ligand>
    <ligandPart>
        <name>Fe</name>
        <dbReference type="ChEBI" id="CHEBI:18248"/>
    </ligandPart>
</feature>
<organism evidence="20 21">
    <name type="scientific">Raphidocelis subcapitata</name>
    <dbReference type="NCBI Taxonomy" id="307507"/>
    <lineage>
        <taxon>Eukaryota</taxon>
        <taxon>Viridiplantae</taxon>
        <taxon>Chlorophyta</taxon>
        <taxon>core chlorophytes</taxon>
        <taxon>Chlorophyceae</taxon>
        <taxon>CS clade</taxon>
        <taxon>Sphaeropleales</taxon>
        <taxon>Selenastraceae</taxon>
        <taxon>Raphidocelis</taxon>
    </lineage>
</organism>
<dbReference type="InterPro" id="IPR036400">
    <property type="entry name" value="Cyt_B5-like_heme/steroid_sf"/>
</dbReference>
<evidence type="ECO:0000256" key="4">
    <source>
        <dbReference type="ARBA" id="ARBA00022692"/>
    </source>
</evidence>
<evidence type="ECO:0000256" key="6">
    <source>
        <dbReference type="ARBA" id="ARBA00022824"/>
    </source>
</evidence>
<sequence length="351" mass="38206">MAPAERPPQQGQQQGQQQQQQQRVFTAREVQELADAGRFVYVCDGRVFDVDADALMHPGGRAVLEAHRGKDISEVFRGAASGGASHAHSRGARALLEGYCVGALEGAAAGAGGARGPAAAAVIDESKPLLPQVAKLSPEDYQAWVDAPSTGHPIMFENEWMERMTCTQWYVIPLLWLPVAGALMWRAVSQLGLPAGQLPWLAAVGVLGWQLVEYSLHRWVFHLRPSGPETIKLHFMLHGHHHRWPMDTARLVFPPLPAGLVMALFGVLLTALVPQAYATALLAGGIAGYVAYDTTHWALHSGAPDPFVTPTLRASHMEHHYQNDKVGYGISSTLYDRLFGTLNPDLKTKVQ</sequence>
<dbReference type="AlphaFoldDB" id="A0A2V0P649"/>
<keyword evidence="5 14" id="KW-0479">Metal-binding</keyword>
<evidence type="ECO:0000313" key="21">
    <source>
        <dbReference type="Proteomes" id="UP000247498"/>
    </source>
</evidence>
<comment type="function">
    <text evidence="14">Catalyzes stereospecific hydroxylation of free fatty acids at the C-2 position to produce (R)-2-hydroxy fatty acids, which are building blocks of sphingolipids and glycosphingolipids common in neural tissue and epidermis. Plays an essential role in the synthesis of galactosphingolipids of the myelin sheath. Responsible for the synthesis of sphingolipids and glycosphingolipids involved in the formation of epidermal lamellar bodies critical for skin permeability barrier. Participates in the synthesis of glycosphingolipids and a fraction of type II wax diesters in sebaceous gland, specifically regulating hair follicle homeostasis. Involved in the synthesis of sphingolipids of plasma membrane rafts, controlling lipid raft mobility and trafficking of raft-associated proteins.</text>
</comment>
<dbReference type="EC" id="1.-.-.-" evidence="14"/>
<evidence type="ECO:0000256" key="13">
    <source>
        <dbReference type="ARBA" id="ARBA00023160"/>
    </source>
</evidence>
<evidence type="ECO:0000256" key="8">
    <source>
        <dbReference type="ARBA" id="ARBA00022833"/>
    </source>
</evidence>
<feature type="binding site" evidence="15">
    <location>
        <position position="222"/>
    </location>
    <ligand>
        <name>Zn(2+)</name>
        <dbReference type="ChEBI" id="CHEBI:29105"/>
        <label>1</label>
    </ligand>
</feature>
<dbReference type="SUPFAM" id="SSF55856">
    <property type="entry name" value="Cytochrome b5-like heme/steroid binding domain"/>
    <property type="match status" value="1"/>
</dbReference>
<keyword evidence="9 18" id="KW-1133">Transmembrane helix</keyword>
<keyword evidence="3 14" id="KW-0444">Lipid biosynthesis</keyword>
<feature type="binding site" description="axial binding residue" evidence="16">
    <location>
        <position position="57"/>
    </location>
    <ligand>
        <name>heme</name>
        <dbReference type="ChEBI" id="CHEBI:30413"/>
    </ligand>
    <ligandPart>
        <name>Fe</name>
        <dbReference type="ChEBI" id="CHEBI:18248"/>
    </ligandPart>
</feature>
<dbReference type="Pfam" id="PF00173">
    <property type="entry name" value="Cyt-b5"/>
    <property type="match status" value="1"/>
</dbReference>
<dbReference type="GO" id="GO:0005789">
    <property type="term" value="C:endoplasmic reticulum membrane"/>
    <property type="evidence" value="ECO:0007669"/>
    <property type="project" value="UniProtKB-SubCell"/>
</dbReference>
<dbReference type="InterPro" id="IPR006694">
    <property type="entry name" value="Fatty_acid_hydroxylase"/>
</dbReference>
<evidence type="ECO:0000256" key="17">
    <source>
        <dbReference type="SAM" id="MobiDB-lite"/>
    </source>
</evidence>
<feature type="binding site" evidence="15">
    <location>
        <position position="320"/>
    </location>
    <ligand>
        <name>Zn(2+)</name>
        <dbReference type="ChEBI" id="CHEBI:29105"/>
        <label>1</label>
    </ligand>
</feature>
<evidence type="ECO:0000256" key="14">
    <source>
        <dbReference type="PIRNR" id="PIRNR005149"/>
    </source>
</evidence>
<comment type="cofactor">
    <cofactor evidence="16">
        <name>Fe cation</name>
        <dbReference type="ChEBI" id="CHEBI:24875"/>
    </cofactor>
</comment>
<dbReference type="InterPro" id="IPR014430">
    <property type="entry name" value="Scs7"/>
</dbReference>
<dbReference type="FunCoup" id="A0A2V0P649">
    <property type="interactions" value="261"/>
</dbReference>
<feature type="transmembrane region" description="Helical" evidence="18">
    <location>
        <begin position="169"/>
        <end position="188"/>
    </location>
</feature>
<comment type="similarity">
    <text evidence="2 14">Belongs to the sterol desaturase family. SCS7 subfamily.</text>
</comment>
<keyword evidence="4 18" id="KW-0812">Transmembrane</keyword>
<keyword evidence="21" id="KW-1185">Reference proteome</keyword>
<accession>A0A2V0P649</accession>
<evidence type="ECO:0000256" key="12">
    <source>
        <dbReference type="ARBA" id="ARBA00023136"/>
    </source>
</evidence>
<proteinExistence type="inferred from homology"/>
<comment type="cofactor">
    <cofactor evidence="14 15">
        <name>Zn(2+)</name>
        <dbReference type="ChEBI" id="CHEBI:29105"/>
    </cofactor>
    <text evidence="14 15">Binds 2 Zn(2+) ions per subunit that likely form a catalytic dimetal center.</text>
</comment>
<feature type="binding site" evidence="15">
    <location>
        <position position="316"/>
    </location>
    <ligand>
        <name>Zn(2+)</name>
        <dbReference type="ChEBI" id="CHEBI:29105"/>
        <label>1</label>
    </ligand>
</feature>
<evidence type="ECO:0000256" key="18">
    <source>
        <dbReference type="SAM" id="Phobius"/>
    </source>
</evidence>
<keyword evidence="16" id="KW-0349">Heme</keyword>
<dbReference type="Pfam" id="PF04116">
    <property type="entry name" value="FA_hydroxylase"/>
    <property type="match status" value="1"/>
</dbReference>
<evidence type="ECO:0000256" key="10">
    <source>
        <dbReference type="ARBA" id="ARBA00023002"/>
    </source>
</evidence>
<feature type="binding site" evidence="15">
    <location>
        <position position="242"/>
    </location>
    <ligand>
        <name>Zn(2+)</name>
        <dbReference type="ChEBI" id="CHEBI:29105"/>
        <label>1</label>
    </ligand>
</feature>
<dbReference type="GO" id="GO:0005506">
    <property type="term" value="F:iron ion binding"/>
    <property type="evidence" value="ECO:0007669"/>
    <property type="project" value="UniProtKB-UniRule"/>
</dbReference>
<keyword evidence="14 16" id="KW-0408">Iron</keyword>
<feature type="binding site" evidence="15">
    <location>
        <position position="217"/>
    </location>
    <ligand>
        <name>Zn(2+)</name>
        <dbReference type="ChEBI" id="CHEBI:29105"/>
        <label>1</label>
    </ligand>
</feature>
<evidence type="ECO:0000256" key="3">
    <source>
        <dbReference type="ARBA" id="ARBA00022516"/>
    </source>
</evidence>
<dbReference type="InParanoid" id="A0A2V0P649"/>
<dbReference type="STRING" id="307507.A0A2V0P649"/>
<keyword evidence="8 15" id="KW-0862">Zinc</keyword>
<protein>
    <recommendedName>
        <fullName evidence="14">Fatty acid 2-hydroxylase</fullName>
        <ecNumber evidence="14">1.-.-.-</ecNumber>
    </recommendedName>
</protein>
<keyword evidence="13 14" id="KW-0275">Fatty acid biosynthesis</keyword>
<evidence type="ECO:0000256" key="2">
    <source>
        <dbReference type="ARBA" id="ARBA00005747"/>
    </source>
</evidence>
<comment type="subcellular location">
    <subcellularLocation>
        <location evidence="1">Endoplasmic reticulum membrane</location>
        <topology evidence="1">Multi-pass membrane protein</topology>
    </subcellularLocation>
</comment>
<dbReference type="SMART" id="SM01117">
    <property type="entry name" value="Cyt-b5"/>
    <property type="match status" value="1"/>
</dbReference>
<keyword evidence="10 14" id="KW-0560">Oxidoreductase</keyword>
<evidence type="ECO:0000313" key="20">
    <source>
        <dbReference type="EMBL" id="GBF95338.1"/>
    </source>
</evidence>
<evidence type="ECO:0000256" key="7">
    <source>
        <dbReference type="ARBA" id="ARBA00022832"/>
    </source>
</evidence>